<comment type="subcellular location">
    <subcellularLocation>
        <location evidence="1">Cell membrane</location>
        <topology evidence="1">Multi-pass membrane protein</topology>
    </subcellularLocation>
</comment>
<dbReference type="GO" id="GO:0005886">
    <property type="term" value="C:plasma membrane"/>
    <property type="evidence" value="ECO:0007669"/>
    <property type="project" value="UniProtKB-SubCell"/>
</dbReference>
<dbReference type="PANTHER" id="PTHR43298:SF2">
    <property type="entry name" value="FMN_FAD EXPORTER YEEO-RELATED"/>
    <property type="match status" value="1"/>
</dbReference>
<evidence type="ECO:0000256" key="7">
    <source>
        <dbReference type="ARBA" id="ARBA00023065"/>
    </source>
</evidence>
<dbReference type="InterPro" id="IPR048279">
    <property type="entry name" value="MdtK-like"/>
</dbReference>
<evidence type="ECO:0000256" key="10">
    <source>
        <dbReference type="SAM" id="Phobius"/>
    </source>
</evidence>
<evidence type="ECO:0000256" key="5">
    <source>
        <dbReference type="ARBA" id="ARBA00022692"/>
    </source>
</evidence>
<dbReference type="EMBL" id="CP048020">
    <property type="protein sequence ID" value="QHX44469.1"/>
    <property type="molecule type" value="Genomic_DNA"/>
</dbReference>
<feature type="transmembrane region" description="Helical" evidence="10">
    <location>
        <begin position="287"/>
        <end position="307"/>
    </location>
</feature>
<gene>
    <name evidence="11" type="ORF">GWP43_03920</name>
</gene>
<feature type="transmembrane region" description="Helical" evidence="10">
    <location>
        <begin position="62"/>
        <end position="85"/>
    </location>
</feature>
<proteinExistence type="predicted"/>
<dbReference type="NCBIfam" id="TIGR00797">
    <property type="entry name" value="matE"/>
    <property type="match status" value="1"/>
</dbReference>
<dbReference type="InterPro" id="IPR050222">
    <property type="entry name" value="MATE_MdtK"/>
</dbReference>
<keyword evidence="5 10" id="KW-0812">Transmembrane</keyword>
<dbReference type="Proteomes" id="UP000464374">
    <property type="component" value="Chromosome"/>
</dbReference>
<keyword evidence="3" id="KW-0050">Antiport</keyword>
<dbReference type="KEGG" id="trz:GWP43_03920"/>
<dbReference type="GO" id="GO:0042910">
    <property type="term" value="F:xenobiotic transmembrane transporter activity"/>
    <property type="evidence" value="ECO:0007669"/>
    <property type="project" value="InterPro"/>
</dbReference>
<dbReference type="GO" id="GO:0015297">
    <property type="term" value="F:antiporter activity"/>
    <property type="evidence" value="ECO:0007669"/>
    <property type="project" value="UniProtKB-KW"/>
</dbReference>
<feature type="transmembrane region" description="Helical" evidence="10">
    <location>
        <begin position="168"/>
        <end position="192"/>
    </location>
</feature>
<feature type="transmembrane region" description="Helical" evidence="10">
    <location>
        <begin position="398"/>
        <end position="418"/>
    </location>
</feature>
<dbReference type="Pfam" id="PF01554">
    <property type="entry name" value="MatE"/>
    <property type="match status" value="2"/>
</dbReference>
<protein>
    <recommendedName>
        <fullName evidence="9">Multidrug-efflux transporter</fullName>
    </recommendedName>
</protein>
<keyword evidence="2" id="KW-0813">Transport</keyword>
<reference evidence="11 12" key="1">
    <citation type="submission" date="2020-01" db="EMBL/GenBank/DDBJ databases">
        <title>Complete genome sequence of a human oral phylogroup 1 Treponema sp. strain ATCC 700766, originally isolated from periodontitis dental plaque.</title>
        <authorList>
            <person name="Chan Y."/>
            <person name="Huo Y.-B."/>
            <person name="Yu X.-L."/>
            <person name="Zeng H."/>
            <person name="Leung W.-K."/>
            <person name="Watt R.M."/>
        </authorList>
    </citation>
    <scope>NUCLEOTIDE SEQUENCE [LARGE SCALE GENOMIC DNA]</scope>
    <source>
        <strain evidence="11 12">OMZ 804</strain>
    </source>
</reference>
<keyword evidence="6 10" id="KW-1133">Transmembrane helix</keyword>
<evidence type="ECO:0000256" key="2">
    <source>
        <dbReference type="ARBA" id="ARBA00022448"/>
    </source>
</evidence>
<feature type="transmembrane region" description="Helical" evidence="10">
    <location>
        <begin position="364"/>
        <end position="386"/>
    </location>
</feature>
<organism evidence="11 12">
    <name type="scientific">Treponema vincentii</name>
    <dbReference type="NCBI Taxonomy" id="69710"/>
    <lineage>
        <taxon>Bacteria</taxon>
        <taxon>Pseudomonadati</taxon>
        <taxon>Spirochaetota</taxon>
        <taxon>Spirochaetia</taxon>
        <taxon>Spirochaetales</taxon>
        <taxon>Treponemataceae</taxon>
        <taxon>Treponema</taxon>
    </lineage>
</organism>
<evidence type="ECO:0000256" key="9">
    <source>
        <dbReference type="ARBA" id="ARBA00031636"/>
    </source>
</evidence>
<feature type="transmembrane region" description="Helical" evidence="10">
    <location>
        <begin position="327"/>
        <end position="352"/>
    </location>
</feature>
<evidence type="ECO:0000313" key="11">
    <source>
        <dbReference type="EMBL" id="QHX44469.1"/>
    </source>
</evidence>
<dbReference type="PANTHER" id="PTHR43298">
    <property type="entry name" value="MULTIDRUG RESISTANCE PROTEIN NORM-RELATED"/>
    <property type="match status" value="1"/>
</dbReference>
<name>A0A6P1Y503_9SPIR</name>
<sequence>MTMAARFRAVFFDKKFLRTLFTIALPIMLQNFLSAFVNILDTVMIGKLGTIELAAVGLGNQLFFLLNLILYGTGSGSMVFTAQFWGKKDFKGLQKTLGISMIVAVSFGILFTVCCVSMPKEILSLYTKDTAVIETGVQYLRLSALCFIPFAINFMLMITLRSIEKVKIAVGATLVSLVVNTTLNAILIFGLFGAPALGVRGAAIATVIARFVELFITFTVTKYRKYPVLGTLKNHFTFDAKFLKVYLVIVLPVLLNETLWSFGITFHHKIFASINTFSYAAFNITNTISQLTWVIFIGFGNGVSVLIGKKIGEKHDSEARQYAAKVLLFIPIVAIFIGAALIPISYLVPFIFNVEPIVLSTVKKLFIVLACCYPLKACNMCILIGLVRAGGDTRFGMICDTFIMWLIAIPLAYSVSIHTALPPWVIYMCLFSEEPLKLLLGLWRIKSGKWLHSVTD</sequence>
<keyword evidence="8 10" id="KW-0472">Membrane</keyword>
<evidence type="ECO:0000256" key="8">
    <source>
        <dbReference type="ARBA" id="ARBA00023136"/>
    </source>
</evidence>
<keyword evidence="7" id="KW-0406">Ion transport</keyword>
<evidence type="ECO:0000256" key="6">
    <source>
        <dbReference type="ARBA" id="ARBA00022989"/>
    </source>
</evidence>
<evidence type="ECO:0000256" key="1">
    <source>
        <dbReference type="ARBA" id="ARBA00004651"/>
    </source>
</evidence>
<feature type="transmembrane region" description="Helical" evidence="10">
    <location>
        <begin position="242"/>
        <end position="267"/>
    </location>
</feature>
<dbReference type="InterPro" id="IPR002528">
    <property type="entry name" value="MATE_fam"/>
</dbReference>
<evidence type="ECO:0000313" key="12">
    <source>
        <dbReference type="Proteomes" id="UP000464374"/>
    </source>
</evidence>
<feature type="transmembrane region" description="Helical" evidence="10">
    <location>
        <begin position="97"/>
        <end position="119"/>
    </location>
</feature>
<evidence type="ECO:0000256" key="4">
    <source>
        <dbReference type="ARBA" id="ARBA00022475"/>
    </source>
</evidence>
<evidence type="ECO:0000256" key="3">
    <source>
        <dbReference type="ARBA" id="ARBA00022449"/>
    </source>
</evidence>
<accession>A0A6P1Y503</accession>
<feature type="transmembrane region" description="Helical" evidence="10">
    <location>
        <begin position="198"/>
        <end position="221"/>
    </location>
</feature>
<keyword evidence="4" id="KW-1003">Cell membrane</keyword>
<dbReference type="GO" id="GO:0006811">
    <property type="term" value="P:monoatomic ion transport"/>
    <property type="evidence" value="ECO:0007669"/>
    <property type="project" value="UniProtKB-KW"/>
</dbReference>
<dbReference type="CDD" id="cd13134">
    <property type="entry name" value="MATE_like_8"/>
    <property type="match status" value="1"/>
</dbReference>
<dbReference type="AlphaFoldDB" id="A0A6P1Y503"/>
<feature type="transmembrane region" description="Helical" evidence="10">
    <location>
        <begin position="20"/>
        <end position="40"/>
    </location>
</feature>
<dbReference type="RefSeq" id="WP_162664732.1">
    <property type="nucleotide sequence ID" value="NZ_CP048020.1"/>
</dbReference>
<dbReference type="PIRSF" id="PIRSF006603">
    <property type="entry name" value="DinF"/>
    <property type="match status" value="1"/>
</dbReference>
<feature type="transmembrane region" description="Helical" evidence="10">
    <location>
        <begin position="139"/>
        <end position="156"/>
    </location>
</feature>